<keyword evidence="5" id="KW-0804">Transcription</keyword>
<gene>
    <name evidence="7" type="ORF">MPL1_05849</name>
</gene>
<dbReference type="EMBL" id="APHR01000028">
    <property type="protein sequence ID" value="EMR13272.1"/>
    <property type="molecule type" value="Genomic_DNA"/>
</dbReference>
<dbReference type="InterPro" id="IPR000524">
    <property type="entry name" value="Tscrpt_reg_HTH_GntR"/>
</dbReference>
<dbReference type="SUPFAM" id="SSF46785">
    <property type="entry name" value="Winged helix' DNA-binding domain"/>
    <property type="match status" value="1"/>
</dbReference>
<dbReference type="OrthoDB" id="9804020at2"/>
<evidence type="ECO:0000313" key="7">
    <source>
        <dbReference type="EMBL" id="EMR13272.1"/>
    </source>
</evidence>
<sequence>MAEWQARIELSARTKYLGIVEALETDIYTGRIKPGDRLPPQRKVAGQLGVDLTTVTRAYNEANRRGLIEARVGSGSFIRRDVELHLFADMSGKRALLDLSMNNPPQPTSAGLRQAIPDGISELMAAGERLMQLNYHHSAGNPHDRQIASDWLGETLDSVSAQRTVISAGAQAALFAILRLCCSAGDVVACGEWVYPGLKAAASANGIQLWPLAMDEDGICDAALAEACQQQKITALYLVPAIDNPTTTTLPLQRRQALAAIIERYQLHLIEDDPYSVLLPEPFAPVCNFVAQRGWYIRTVAKCISPGLRLAYVMAPDDRAAQILAQQLHAISVMASPLMAALLSDWLQQDKVAQFAIAIREENQQRQAIAETLLADFAVQASPYAQHLWLRLPDSWRADQFAAHANARGVAVVDGQQFSANGQHYQSARLSLGLIASHDMLREALLIIAELLANPPQQQSIV</sequence>
<dbReference type="InterPro" id="IPR015421">
    <property type="entry name" value="PyrdxlP-dep_Trfase_major"/>
</dbReference>
<evidence type="ECO:0000313" key="8">
    <source>
        <dbReference type="Proteomes" id="UP000012019"/>
    </source>
</evidence>
<dbReference type="InterPro" id="IPR004839">
    <property type="entry name" value="Aminotransferase_I/II_large"/>
</dbReference>
<evidence type="ECO:0000259" key="6">
    <source>
        <dbReference type="PROSITE" id="PS50949"/>
    </source>
</evidence>
<dbReference type="Gene3D" id="3.90.1150.10">
    <property type="entry name" value="Aspartate Aminotransferase, domain 1"/>
    <property type="match status" value="1"/>
</dbReference>
<evidence type="ECO:0000256" key="2">
    <source>
        <dbReference type="ARBA" id="ARBA00022898"/>
    </source>
</evidence>
<dbReference type="SUPFAM" id="SSF53383">
    <property type="entry name" value="PLP-dependent transferases"/>
    <property type="match status" value="1"/>
</dbReference>
<dbReference type="RefSeq" id="WP_009726173.1">
    <property type="nucleotide sequence ID" value="NZ_APHR01000028.1"/>
</dbReference>
<keyword evidence="3" id="KW-0805">Transcription regulation</keyword>
<dbReference type="CDD" id="cd00609">
    <property type="entry name" value="AAT_like"/>
    <property type="match status" value="1"/>
</dbReference>
<organism evidence="7 8">
    <name type="scientific">Methylophaga lonarensis MPL</name>
    <dbReference type="NCBI Taxonomy" id="1286106"/>
    <lineage>
        <taxon>Bacteria</taxon>
        <taxon>Pseudomonadati</taxon>
        <taxon>Pseudomonadota</taxon>
        <taxon>Gammaproteobacteria</taxon>
        <taxon>Thiotrichales</taxon>
        <taxon>Piscirickettsiaceae</taxon>
        <taxon>Methylophaga</taxon>
    </lineage>
</organism>
<comment type="caution">
    <text evidence="7">The sequence shown here is derived from an EMBL/GenBank/DDBJ whole genome shotgun (WGS) entry which is preliminary data.</text>
</comment>
<keyword evidence="8" id="KW-1185">Reference proteome</keyword>
<dbReference type="STRING" id="1286106.MPL1_05849"/>
<comment type="similarity">
    <text evidence="1">In the C-terminal section; belongs to the class-I pyridoxal-phosphate-dependent aminotransferase family.</text>
</comment>
<dbReference type="InterPro" id="IPR015424">
    <property type="entry name" value="PyrdxlP-dep_Trfase"/>
</dbReference>
<name>M7P1F9_9GAMM</name>
<dbReference type="eggNOG" id="COG1167">
    <property type="taxonomic scope" value="Bacteria"/>
</dbReference>
<proteinExistence type="inferred from homology"/>
<dbReference type="InterPro" id="IPR051446">
    <property type="entry name" value="HTH_trans_reg/aminotransferase"/>
</dbReference>
<reference evidence="7 8" key="1">
    <citation type="journal article" date="2013" name="Genome Announc.">
        <title>Draft Genome Sequence of Methylophaga lonarensis MPLT, a Haloalkaliphilic (Non-Methane-Utilizing) Methylotroph.</title>
        <authorList>
            <person name="Shetty S.A."/>
            <person name="Marathe N.P."/>
            <person name="Munot H."/>
            <person name="Antony C.P."/>
            <person name="Dhotre D.P."/>
            <person name="Murrell J.C."/>
            <person name="Shouche Y.S."/>
        </authorList>
    </citation>
    <scope>NUCLEOTIDE SEQUENCE [LARGE SCALE GENOMIC DNA]</scope>
    <source>
        <strain evidence="7 8">MPL</strain>
    </source>
</reference>
<dbReference type="PATRIC" id="fig|1286106.3.peg.1173"/>
<dbReference type="GO" id="GO:0030170">
    <property type="term" value="F:pyridoxal phosphate binding"/>
    <property type="evidence" value="ECO:0007669"/>
    <property type="project" value="InterPro"/>
</dbReference>
<dbReference type="CDD" id="cd07377">
    <property type="entry name" value="WHTH_GntR"/>
    <property type="match status" value="1"/>
</dbReference>
<dbReference type="InterPro" id="IPR036390">
    <property type="entry name" value="WH_DNA-bd_sf"/>
</dbReference>
<dbReference type="PANTHER" id="PTHR46577">
    <property type="entry name" value="HTH-TYPE TRANSCRIPTIONAL REGULATORY PROTEIN GABR"/>
    <property type="match status" value="1"/>
</dbReference>
<keyword evidence="7" id="KW-0808">Transferase</keyword>
<accession>M7P1F9</accession>
<evidence type="ECO:0000256" key="3">
    <source>
        <dbReference type="ARBA" id="ARBA00023015"/>
    </source>
</evidence>
<keyword evidence="4" id="KW-0238">DNA-binding</keyword>
<protein>
    <submittedName>
        <fullName evidence="7">Transcriptional regulator/ Aspartate aminotransferase</fullName>
    </submittedName>
</protein>
<keyword evidence="2" id="KW-0663">Pyridoxal phosphate</keyword>
<dbReference type="Gene3D" id="3.40.640.10">
    <property type="entry name" value="Type I PLP-dependent aspartate aminotransferase-like (Major domain)"/>
    <property type="match status" value="1"/>
</dbReference>
<dbReference type="GO" id="GO:0008483">
    <property type="term" value="F:transaminase activity"/>
    <property type="evidence" value="ECO:0007669"/>
    <property type="project" value="UniProtKB-KW"/>
</dbReference>
<dbReference type="SMART" id="SM00345">
    <property type="entry name" value="HTH_GNTR"/>
    <property type="match status" value="1"/>
</dbReference>
<keyword evidence="7" id="KW-0032">Aminotransferase</keyword>
<dbReference type="InterPro" id="IPR036388">
    <property type="entry name" value="WH-like_DNA-bd_sf"/>
</dbReference>
<evidence type="ECO:0000256" key="1">
    <source>
        <dbReference type="ARBA" id="ARBA00005384"/>
    </source>
</evidence>
<dbReference type="Gene3D" id="1.10.10.10">
    <property type="entry name" value="Winged helix-like DNA-binding domain superfamily/Winged helix DNA-binding domain"/>
    <property type="match status" value="1"/>
</dbReference>
<dbReference type="GO" id="GO:0003700">
    <property type="term" value="F:DNA-binding transcription factor activity"/>
    <property type="evidence" value="ECO:0007669"/>
    <property type="project" value="InterPro"/>
</dbReference>
<dbReference type="PANTHER" id="PTHR46577:SF1">
    <property type="entry name" value="HTH-TYPE TRANSCRIPTIONAL REGULATORY PROTEIN GABR"/>
    <property type="match status" value="1"/>
</dbReference>
<evidence type="ECO:0000256" key="5">
    <source>
        <dbReference type="ARBA" id="ARBA00023163"/>
    </source>
</evidence>
<feature type="domain" description="HTH gntR-type" evidence="6">
    <location>
        <begin position="13"/>
        <end position="81"/>
    </location>
</feature>
<dbReference type="InterPro" id="IPR015422">
    <property type="entry name" value="PyrdxlP-dep_Trfase_small"/>
</dbReference>
<dbReference type="Pfam" id="PF00155">
    <property type="entry name" value="Aminotran_1_2"/>
    <property type="match status" value="1"/>
</dbReference>
<evidence type="ECO:0000256" key="4">
    <source>
        <dbReference type="ARBA" id="ARBA00023125"/>
    </source>
</evidence>
<dbReference type="Pfam" id="PF00392">
    <property type="entry name" value="GntR"/>
    <property type="match status" value="1"/>
</dbReference>
<dbReference type="GO" id="GO:0003677">
    <property type="term" value="F:DNA binding"/>
    <property type="evidence" value="ECO:0007669"/>
    <property type="project" value="UniProtKB-KW"/>
</dbReference>
<dbReference type="PROSITE" id="PS50949">
    <property type="entry name" value="HTH_GNTR"/>
    <property type="match status" value="1"/>
</dbReference>
<dbReference type="Proteomes" id="UP000012019">
    <property type="component" value="Unassembled WGS sequence"/>
</dbReference>
<dbReference type="AlphaFoldDB" id="M7P1F9"/>